<proteinExistence type="predicted"/>
<dbReference type="EMBL" id="NAAD01000019">
    <property type="protein sequence ID" value="ORJ57481.1"/>
    <property type="molecule type" value="Genomic_DNA"/>
</dbReference>
<dbReference type="STRING" id="1969733.B5V00_13610"/>
<gene>
    <name evidence="1" type="ORF">B5V00_13610</name>
</gene>
<organism evidence="1 2">
    <name type="scientific">Geothermobacter hydrogeniphilus</name>
    <dbReference type="NCBI Taxonomy" id="1969733"/>
    <lineage>
        <taxon>Bacteria</taxon>
        <taxon>Pseudomonadati</taxon>
        <taxon>Thermodesulfobacteriota</taxon>
        <taxon>Desulfuromonadia</taxon>
        <taxon>Desulfuromonadales</taxon>
        <taxon>Geothermobacteraceae</taxon>
        <taxon>Geothermobacter</taxon>
    </lineage>
</organism>
<name>A0A1X0XX47_9BACT</name>
<comment type="caution">
    <text evidence="1">The sequence shown here is derived from an EMBL/GenBank/DDBJ whole genome shotgun (WGS) entry which is preliminary data.</text>
</comment>
<sequence>MTLKEAAELVGLPRSIVERLHQDGIIDNPVTDHDLKGLVIVAFIRGRVWYLKRLMARLPKRVRRKIAGESHLTRVESYILSCYMNARPGQRVSVDDVMQRVNHFLGAKVTRKQVIKIRSIAYELRRKRAEKSNG</sequence>
<evidence type="ECO:0000313" key="2">
    <source>
        <dbReference type="Proteomes" id="UP000193136"/>
    </source>
</evidence>
<reference evidence="1 2" key="1">
    <citation type="submission" date="2017-03" db="EMBL/GenBank/DDBJ databases">
        <title>Genome sequence of Geothermobacter sp. EPR-M, Deep-Sea Iron Reducer.</title>
        <authorList>
            <person name="Tully B."/>
            <person name="Savalia P."/>
            <person name="Abuyen K."/>
            <person name="Baughan C."/>
            <person name="Romero E."/>
            <person name="Ronkowski C."/>
            <person name="Torres B."/>
            <person name="Tremblay J."/>
            <person name="Trujillo A."/>
            <person name="Tyler M."/>
            <person name="Perez-Rodriguez I."/>
            <person name="Amend J."/>
        </authorList>
    </citation>
    <scope>NUCLEOTIDE SEQUENCE [LARGE SCALE GENOMIC DNA]</scope>
    <source>
        <strain evidence="1 2">EPR-M</strain>
    </source>
</reference>
<protein>
    <submittedName>
        <fullName evidence="1">Uncharacterized protein</fullName>
    </submittedName>
</protein>
<evidence type="ECO:0000313" key="1">
    <source>
        <dbReference type="EMBL" id="ORJ57481.1"/>
    </source>
</evidence>
<dbReference type="RefSeq" id="WP_085011362.1">
    <property type="nucleotide sequence ID" value="NZ_NAAD01000019.1"/>
</dbReference>
<keyword evidence="2" id="KW-1185">Reference proteome</keyword>
<dbReference type="Proteomes" id="UP000193136">
    <property type="component" value="Unassembled WGS sequence"/>
</dbReference>
<dbReference type="OrthoDB" id="5395712at2"/>
<accession>A0A1X0XX47</accession>
<dbReference type="AlphaFoldDB" id="A0A1X0XX47"/>